<keyword evidence="4 5" id="KW-0472">Membrane</keyword>
<organism evidence="6 7">
    <name type="scientific">[Mycobacterium] wendilense</name>
    <dbReference type="NCBI Taxonomy" id="3064284"/>
    <lineage>
        <taxon>Bacteria</taxon>
        <taxon>Bacillati</taxon>
        <taxon>Actinomycetota</taxon>
        <taxon>Actinomycetes</taxon>
        <taxon>Mycobacteriales</taxon>
        <taxon>Mycobacteriaceae</taxon>
        <taxon>Mycolicibacter</taxon>
    </lineage>
</organism>
<dbReference type="Pfam" id="PF13564">
    <property type="entry name" value="DoxX_2"/>
    <property type="match status" value="1"/>
</dbReference>
<name>A0ABM9M954_9MYCO</name>
<dbReference type="Proteomes" id="UP001190466">
    <property type="component" value="Chromosome"/>
</dbReference>
<gene>
    <name evidence="6" type="ORF">MU0050_000527</name>
</gene>
<keyword evidence="3 5" id="KW-1133">Transmembrane helix</keyword>
<proteinExistence type="predicted"/>
<evidence type="ECO:0000256" key="1">
    <source>
        <dbReference type="ARBA" id="ARBA00004141"/>
    </source>
</evidence>
<evidence type="ECO:0000256" key="5">
    <source>
        <dbReference type="SAM" id="Phobius"/>
    </source>
</evidence>
<evidence type="ECO:0000256" key="2">
    <source>
        <dbReference type="ARBA" id="ARBA00022692"/>
    </source>
</evidence>
<feature type="transmembrane region" description="Helical" evidence="5">
    <location>
        <begin position="98"/>
        <end position="121"/>
    </location>
</feature>
<evidence type="ECO:0000256" key="3">
    <source>
        <dbReference type="ARBA" id="ARBA00022989"/>
    </source>
</evidence>
<protein>
    <submittedName>
        <fullName evidence="6">DoxX family protein</fullName>
    </submittedName>
</protein>
<evidence type="ECO:0000313" key="7">
    <source>
        <dbReference type="Proteomes" id="UP001190466"/>
    </source>
</evidence>
<sequence length="125" mass="13332">MNTALWIVTVVLAVGFLAGGAALILLPKDRYRALGANQHWVDDFGATQLKVIGAIKATGALGLVLPAGVVPMLVPLAATGLALFMSGAATTRFRRNEWRYFVGDLVFIGLFGFVAWGRFALEPLT</sequence>
<accession>A0ABM9M954</accession>
<dbReference type="InterPro" id="IPR032808">
    <property type="entry name" value="DoxX"/>
</dbReference>
<keyword evidence="2 5" id="KW-0812">Transmembrane</keyword>
<feature type="transmembrane region" description="Helical" evidence="5">
    <location>
        <begin position="6"/>
        <end position="26"/>
    </location>
</feature>
<dbReference type="EMBL" id="OY726395">
    <property type="protein sequence ID" value="CAJ1579476.1"/>
    <property type="molecule type" value="Genomic_DNA"/>
</dbReference>
<keyword evidence="7" id="KW-1185">Reference proteome</keyword>
<evidence type="ECO:0000313" key="6">
    <source>
        <dbReference type="EMBL" id="CAJ1579476.1"/>
    </source>
</evidence>
<comment type="subcellular location">
    <subcellularLocation>
        <location evidence="1">Membrane</location>
        <topology evidence="1">Multi-pass membrane protein</topology>
    </subcellularLocation>
</comment>
<evidence type="ECO:0000256" key="4">
    <source>
        <dbReference type="ARBA" id="ARBA00023136"/>
    </source>
</evidence>
<dbReference type="RefSeq" id="WP_316514025.1">
    <property type="nucleotide sequence ID" value="NZ_OY726395.1"/>
</dbReference>
<reference evidence="6 7" key="1">
    <citation type="submission" date="2023-08" db="EMBL/GenBank/DDBJ databases">
        <authorList>
            <person name="Folkvardsen B D."/>
            <person name="Norman A."/>
        </authorList>
    </citation>
    <scope>NUCLEOTIDE SEQUENCE [LARGE SCALE GENOMIC DNA]</scope>
    <source>
        <strain evidence="6 7">Mu0050</strain>
    </source>
</reference>
<feature type="transmembrane region" description="Helical" evidence="5">
    <location>
        <begin position="60"/>
        <end position="86"/>
    </location>
</feature>